<protein>
    <submittedName>
        <fullName evidence="2">Uncharacterized protein</fullName>
    </submittedName>
</protein>
<keyword evidence="1" id="KW-0732">Signal</keyword>
<organism evidence="2 3">
    <name type="scientific">Cyclotella atomus</name>
    <dbReference type="NCBI Taxonomy" id="382360"/>
    <lineage>
        <taxon>Eukaryota</taxon>
        <taxon>Sar</taxon>
        <taxon>Stramenopiles</taxon>
        <taxon>Ochrophyta</taxon>
        <taxon>Bacillariophyta</taxon>
        <taxon>Coscinodiscophyceae</taxon>
        <taxon>Thalassiosirophycidae</taxon>
        <taxon>Stephanodiscales</taxon>
        <taxon>Stephanodiscaceae</taxon>
        <taxon>Cyclotella</taxon>
    </lineage>
</organism>
<feature type="signal peptide" evidence="1">
    <location>
        <begin position="1"/>
        <end position="24"/>
    </location>
</feature>
<evidence type="ECO:0000313" key="3">
    <source>
        <dbReference type="Proteomes" id="UP001530400"/>
    </source>
</evidence>
<sequence>MRATATIPLLLTSTLLLISTLATAQPQNKLQQALNEYTVESSSLIKRSLLSAGFHPDETLELDETYLDFATRALAAEKKRIEKLLDAKRIEETAPQPVCTADGTCTDPRLSSEFGHFLSPPIQPGQASLLRWDDDHTIVQPYAARVGLPPTLLPALTDYIDRMGLLQIMQTMLYDNPLPPDGDKWFTFTSPYEVTTKEEGQKRNITWNVERPAKKWKSDMHWFNVADELAHEDALRALSKGGFDSVLQAIGEQFNLDTLHVDSVGFVAVTHCERGFIHTDWEEVDGRAFNFLVGIQSPDDAGPELVVENDGRKGEVYYGSGEYGILVGDGTRHGTRECDHRSKKGVRITASIYLADLTKENLSVAAGDTTSIFPPTGDEEWIWAQRGRHWNKKDKSISLVNDLGRKSMNVKDESEDCETIIRRNGELCKGNTKERSGCLKTCWVYLEDGEYKPGSKRSDFFGY</sequence>
<proteinExistence type="predicted"/>
<keyword evidence="3" id="KW-1185">Reference proteome</keyword>
<accession>A0ABD3Q743</accession>
<dbReference type="EMBL" id="JALLPJ020000301">
    <property type="protein sequence ID" value="KAL3796083.1"/>
    <property type="molecule type" value="Genomic_DNA"/>
</dbReference>
<dbReference type="Proteomes" id="UP001530400">
    <property type="component" value="Unassembled WGS sequence"/>
</dbReference>
<dbReference type="AlphaFoldDB" id="A0ABD3Q743"/>
<evidence type="ECO:0000313" key="2">
    <source>
        <dbReference type="EMBL" id="KAL3796083.1"/>
    </source>
</evidence>
<reference evidence="2 3" key="1">
    <citation type="submission" date="2024-10" db="EMBL/GenBank/DDBJ databases">
        <title>Updated reference genomes for cyclostephanoid diatoms.</title>
        <authorList>
            <person name="Roberts W.R."/>
            <person name="Alverson A.J."/>
        </authorList>
    </citation>
    <scope>NUCLEOTIDE SEQUENCE [LARGE SCALE GENOMIC DNA]</scope>
    <source>
        <strain evidence="2 3">AJA010-31</strain>
    </source>
</reference>
<gene>
    <name evidence="2" type="ORF">ACHAWO_003239</name>
</gene>
<name>A0ABD3Q743_9STRA</name>
<feature type="chain" id="PRO_5044832427" evidence="1">
    <location>
        <begin position="25"/>
        <end position="463"/>
    </location>
</feature>
<evidence type="ECO:0000256" key="1">
    <source>
        <dbReference type="SAM" id="SignalP"/>
    </source>
</evidence>
<comment type="caution">
    <text evidence="2">The sequence shown here is derived from an EMBL/GenBank/DDBJ whole genome shotgun (WGS) entry which is preliminary data.</text>
</comment>